<evidence type="ECO:0000313" key="2">
    <source>
        <dbReference type="Proteomes" id="UP000582837"/>
    </source>
</evidence>
<comment type="caution">
    <text evidence="1">The sequence shown here is derived from an EMBL/GenBank/DDBJ whole genome shotgun (WGS) entry which is preliminary data.</text>
</comment>
<dbReference type="RefSeq" id="WP_170036053.1">
    <property type="nucleotide sequence ID" value="NZ_JABDTL010000002.1"/>
</dbReference>
<dbReference type="Proteomes" id="UP000582837">
    <property type="component" value="Unassembled WGS sequence"/>
</dbReference>
<dbReference type="GO" id="GO:0016829">
    <property type="term" value="F:lyase activity"/>
    <property type="evidence" value="ECO:0007669"/>
    <property type="project" value="UniProtKB-KW"/>
</dbReference>
<keyword evidence="2" id="KW-1185">Reference proteome</keyword>
<accession>A0A841GXB3</accession>
<proteinExistence type="predicted"/>
<keyword evidence="1" id="KW-0456">Lyase</keyword>
<evidence type="ECO:0000313" key="1">
    <source>
        <dbReference type="EMBL" id="MBB6069816.1"/>
    </source>
</evidence>
<protein>
    <submittedName>
        <fullName evidence="1">Pyruvate-formate lyase-activating enzyme</fullName>
    </submittedName>
</protein>
<organism evidence="1 2">
    <name type="scientific">Longimicrobium terrae</name>
    <dbReference type="NCBI Taxonomy" id="1639882"/>
    <lineage>
        <taxon>Bacteria</taxon>
        <taxon>Pseudomonadati</taxon>
        <taxon>Gemmatimonadota</taxon>
        <taxon>Longimicrobiia</taxon>
        <taxon>Longimicrobiales</taxon>
        <taxon>Longimicrobiaceae</taxon>
        <taxon>Longimicrobium</taxon>
    </lineage>
</organism>
<sequence>MSRTDAESAYERVVDRFGDRVVRRGGEAFFRLADALELVAICRREDMAMLGVEGFFLRPPYIEALLAAIGDFSVPVRYWTDFQRICNDESEAYLRQLQVEYPQPEFVVAVSVMMRSEWGSKYF</sequence>
<dbReference type="AlphaFoldDB" id="A0A841GXB3"/>
<gene>
    <name evidence="1" type="ORF">HNQ61_001433</name>
</gene>
<reference evidence="1 2" key="1">
    <citation type="submission" date="2020-08" db="EMBL/GenBank/DDBJ databases">
        <title>Genomic Encyclopedia of Type Strains, Phase IV (KMG-IV): sequencing the most valuable type-strain genomes for metagenomic binning, comparative biology and taxonomic classification.</title>
        <authorList>
            <person name="Goeker M."/>
        </authorList>
    </citation>
    <scope>NUCLEOTIDE SEQUENCE [LARGE SCALE GENOMIC DNA]</scope>
    <source>
        <strain evidence="1 2">DSM 29007</strain>
    </source>
</reference>
<name>A0A841GXB3_9BACT</name>
<keyword evidence="1" id="KW-0670">Pyruvate</keyword>
<dbReference type="EMBL" id="JACHIA010000003">
    <property type="protein sequence ID" value="MBB6069816.1"/>
    <property type="molecule type" value="Genomic_DNA"/>
</dbReference>